<dbReference type="SMART" id="SM00347">
    <property type="entry name" value="HTH_MARR"/>
    <property type="match status" value="1"/>
</dbReference>
<dbReference type="Gene3D" id="1.10.10.10">
    <property type="entry name" value="Winged helix-like DNA-binding domain superfamily/Winged helix DNA-binding domain"/>
    <property type="match status" value="1"/>
</dbReference>
<protein>
    <submittedName>
        <fullName evidence="5">MarR family transcriptional regulator</fullName>
    </submittedName>
</protein>
<name>A0A9D1HHR4_9FIRM</name>
<reference evidence="5" key="1">
    <citation type="submission" date="2020-10" db="EMBL/GenBank/DDBJ databases">
        <authorList>
            <person name="Gilroy R."/>
        </authorList>
    </citation>
    <scope>NUCLEOTIDE SEQUENCE</scope>
    <source>
        <strain evidence="5">CHK187-14744</strain>
    </source>
</reference>
<dbReference type="PRINTS" id="PR00598">
    <property type="entry name" value="HTHMARR"/>
</dbReference>
<feature type="domain" description="HTH marR-type" evidence="4">
    <location>
        <begin position="3"/>
        <end position="135"/>
    </location>
</feature>
<comment type="caution">
    <text evidence="5">The sequence shown here is derived from an EMBL/GenBank/DDBJ whole genome shotgun (WGS) entry which is preliminary data.</text>
</comment>
<sequence>MLEDELHFLLLRGFHYSNKAIIQQIDSLRLLPGQPKILEYLRSYDGAVAKAIGEACVLDKSTVTSLISRMEKQGLIRREEHESDRRSAYIFLTDEGRRCAEEVSKVCLSVDGLAFKGISEEERARFVKTFQSVISNFKEVIE</sequence>
<gene>
    <name evidence="5" type="ORF">IAB63_10670</name>
</gene>
<dbReference type="AlphaFoldDB" id="A0A9D1HHR4"/>
<dbReference type="InterPro" id="IPR000835">
    <property type="entry name" value="HTH_MarR-typ"/>
</dbReference>
<dbReference type="InterPro" id="IPR036388">
    <property type="entry name" value="WH-like_DNA-bd_sf"/>
</dbReference>
<keyword evidence="1" id="KW-0805">Transcription regulation</keyword>
<organism evidence="5 6">
    <name type="scientific">Candidatus Onthocola gallistercoris</name>
    <dbReference type="NCBI Taxonomy" id="2840876"/>
    <lineage>
        <taxon>Bacteria</taxon>
        <taxon>Bacillati</taxon>
        <taxon>Bacillota</taxon>
        <taxon>Bacilli</taxon>
        <taxon>Candidatus Onthocola</taxon>
    </lineage>
</organism>
<dbReference type="PANTHER" id="PTHR42756:SF1">
    <property type="entry name" value="TRANSCRIPTIONAL REPRESSOR OF EMRAB OPERON"/>
    <property type="match status" value="1"/>
</dbReference>
<reference evidence="5" key="2">
    <citation type="journal article" date="2021" name="PeerJ">
        <title>Extensive microbial diversity within the chicken gut microbiome revealed by metagenomics and culture.</title>
        <authorList>
            <person name="Gilroy R."/>
            <person name="Ravi A."/>
            <person name="Getino M."/>
            <person name="Pursley I."/>
            <person name="Horton D.L."/>
            <person name="Alikhan N.F."/>
            <person name="Baker D."/>
            <person name="Gharbi K."/>
            <person name="Hall N."/>
            <person name="Watson M."/>
            <person name="Adriaenssens E.M."/>
            <person name="Foster-Nyarko E."/>
            <person name="Jarju S."/>
            <person name="Secka A."/>
            <person name="Antonio M."/>
            <person name="Oren A."/>
            <person name="Chaudhuri R.R."/>
            <person name="La Ragione R."/>
            <person name="Hildebrand F."/>
            <person name="Pallen M.J."/>
        </authorList>
    </citation>
    <scope>NUCLEOTIDE SEQUENCE</scope>
    <source>
        <strain evidence="5">CHK187-14744</strain>
    </source>
</reference>
<evidence type="ECO:0000313" key="6">
    <source>
        <dbReference type="Proteomes" id="UP000824164"/>
    </source>
</evidence>
<dbReference type="PROSITE" id="PS50995">
    <property type="entry name" value="HTH_MARR_2"/>
    <property type="match status" value="1"/>
</dbReference>
<evidence type="ECO:0000313" key="5">
    <source>
        <dbReference type="EMBL" id="HIU03703.1"/>
    </source>
</evidence>
<dbReference type="SUPFAM" id="SSF46785">
    <property type="entry name" value="Winged helix' DNA-binding domain"/>
    <property type="match status" value="1"/>
</dbReference>
<dbReference type="InterPro" id="IPR036390">
    <property type="entry name" value="WH_DNA-bd_sf"/>
</dbReference>
<evidence type="ECO:0000256" key="2">
    <source>
        <dbReference type="ARBA" id="ARBA00023125"/>
    </source>
</evidence>
<dbReference type="Pfam" id="PF01047">
    <property type="entry name" value="MarR"/>
    <property type="match status" value="1"/>
</dbReference>
<dbReference type="InterPro" id="IPR023187">
    <property type="entry name" value="Tscrpt_reg_MarR-type_CS"/>
</dbReference>
<evidence type="ECO:0000256" key="1">
    <source>
        <dbReference type="ARBA" id="ARBA00023015"/>
    </source>
</evidence>
<dbReference type="PROSITE" id="PS01117">
    <property type="entry name" value="HTH_MARR_1"/>
    <property type="match status" value="1"/>
</dbReference>
<evidence type="ECO:0000256" key="3">
    <source>
        <dbReference type="ARBA" id="ARBA00023163"/>
    </source>
</evidence>
<dbReference type="EMBL" id="DVLT01000068">
    <property type="protein sequence ID" value="HIU03703.1"/>
    <property type="molecule type" value="Genomic_DNA"/>
</dbReference>
<proteinExistence type="predicted"/>
<keyword evidence="2" id="KW-0238">DNA-binding</keyword>
<evidence type="ECO:0000259" key="4">
    <source>
        <dbReference type="PROSITE" id="PS50995"/>
    </source>
</evidence>
<dbReference type="Proteomes" id="UP000824164">
    <property type="component" value="Unassembled WGS sequence"/>
</dbReference>
<accession>A0A9D1HHR4</accession>
<dbReference type="GO" id="GO:0003700">
    <property type="term" value="F:DNA-binding transcription factor activity"/>
    <property type="evidence" value="ECO:0007669"/>
    <property type="project" value="InterPro"/>
</dbReference>
<dbReference type="GO" id="GO:0003677">
    <property type="term" value="F:DNA binding"/>
    <property type="evidence" value="ECO:0007669"/>
    <property type="project" value="UniProtKB-KW"/>
</dbReference>
<keyword evidence="3" id="KW-0804">Transcription</keyword>
<dbReference type="PANTHER" id="PTHR42756">
    <property type="entry name" value="TRANSCRIPTIONAL REGULATOR, MARR"/>
    <property type="match status" value="1"/>
</dbReference>